<dbReference type="Proteomes" id="UP000250991">
    <property type="component" value="Unassembled WGS sequence"/>
</dbReference>
<organism evidence="1 2">
    <name type="scientific">Escherichia coli</name>
    <dbReference type="NCBI Taxonomy" id="562"/>
    <lineage>
        <taxon>Bacteria</taxon>
        <taxon>Pseudomonadati</taxon>
        <taxon>Pseudomonadota</taxon>
        <taxon>Gammaproteobacteria</taxon>
        <taxon>Enterobacterales</taxon>
        <taxon>Enterobacteriaceae</taxon>
        <taxon>Escherichia</taxon>
    </lineage>
</organism>
<evidence type="ECO:0000313" key="1">
    <source>
        <dbReference type="EMBL" id="SPW71078.1"/>
    </source>
</evidence>
<protein>
    <submittedName>
        <fullName evidence="1">Conjugal transfer mating pair stabilization protein TraN</fullName>
    </submittedName>
</protein>
<gene>
    <name evidence="1" type="ORF">NCTC8009_00358</name>
</gene>
<sequence length="50" mass="5663">MDELQKLDFGVMNFSDFYDDLNAGSDIPEDQALLKKAQDIIAEKMKENAP</sequence>
<accession>A0A2X1LMD2</accession>
<name>A0A2X1LMD2_ECOLX</name>
<proteinExistence type="predicted"/>
<evidence type="ECO:0000313" key="2">
    <source>
        <dbReference type="Proteomes" id="UP000250991"/>
    </source>
</evidence>
<reference evidence="1 2" key="1">
    <citation type="submission" date="2018-06" db="EMBL/GenBank/DDBJ databases">
        <authorList>
            <consortium name="Pathogen Informatics"/>
            <person name="Doyle S."/>
        </authorList>
    </citation>
    <scope>NUCLEOTIDE SEQUENCE [LARGE SCALE GENOMIC DNA]</scope>
    <source>
        <strain evidence="1 2">NCTC8009</strain>
    </source>
</reference>
<dbReference type="AlphaFoldDB" id="A0A2X1LMD2"/>
<dbReference type="EMBL" id="UARW01000004">
    <property type="protein sequence ID" value="SPW71078.1"/>
    <property type="molecule type" value="Genomic_DNA"/>
</dbReference>